<dbReference type="PANTHER" id="PTHR43735">
    <property type="entry name" value="APOPTOSIS-INDUCING FACTOR 1"/>
    <property type="match status" value="1"/>
</dbReference>
<dbReference type="AlphaFoldDB" id="A0AAD9LRD8"/>
<comment type="caution">
    <text evidence="6">The sequence shown here is derived from an EMBL/GenBank/DDBJ whole genome shotgun (WGS) entry which is preliminary data.</text>
</comment>
<sequence length="801" mass="87480">MNTRSNNYPTREPTMARIVIIGGGAAGINTAQALAKNLTEADTTEVVVLEKNSFFYHVVGAPRAYVDADYTKKMFIPYDNAIPKHAKKFVRIVRGVATRISVEPNEVSYHSISSDDKENATVETLTFDYLVLATGSSYSVPIKPANHDYARSATERKLEEVRGHIEKAEKVVVIGGGAVGCEVAAEIKSKYPSKSVTIVDANKQLISGNSLRDKFYSYLNASLEKLDVKVILGERLTERLSGNGFEKRVLRTDKGTEIESDIQLLCGGFRPVVTLVQEMDGSLVTEHGFVSVNDKFQLEGEKYAHIFALGDMCNHPAPKMAFIAGEQGKFLAGELAAVIHKKQTVVTKPFENPAVATMILPLGPSGGVSQLPVWGGIVVGDWFTWLLKSRDYFAGRIWATFSHLIKTNMMRIVIVGGGQAGLSCAQNLAKTLTEKDNIEVVVLEKSGHFYHTLGAARACVDPDYAKNMFVSYDNAISKTSSGFVRIEHAVATGISADKKEISFQTISSDDKKSTKTEKLNFDYLVLATGSTYTVPIKQDPNDYRRATTEAKLQEVRSEIEMAGKILIIGGGAVGCEMAGQIKAKYPDKTVTILEAHSQLISRNKLSDNFYSKLHASLNAMNVNVILGERLPERLPGNSFEKRTLRTDKGTEIESDIQLLCGGFHPVSELVGDMDPSLITEQGSIKVNELLQLDNEKYTNIFALGDSSNHETPKMAFWAADQGKFLAAQLAAVVQKKQDAFNKPYPKVSTEAVILPVGTGGVSQLPIMGGVVVGDWVTWMIKAKDFMAGRTWGTLGATPPKK</sequence>
<feature type="domain" description="FAD/NAD(P)-binding" evidence="5">
    <location>
        <begin position="17"/>
        <end position="328"/>
    </location>
</feature>
<evidence type="ECO:0000259" key="5">
    <source>
        <dbReference type="Pfam" id="PF07992"/>
    </source>
</evidence>
<keyword evidence="4" id="KW-0560">Oxidoreductase</keyword>
<dbReference type="Pfam" id="PF07992">
    <property type="entry name" value="Pyr_redox_2"/>
    <property type="match status" value="2"/>
</dbReference>
<organism evidence="6 7">
    <name type="scientific">Phytophthora citrophthora</name>
    <dbReference type="NCBI Taxonomy" id="4793"/>
    <lineage>
        <taxon>Eukaryota</taxon>
        <taxon>Sar</taxon>
        <taxon>Stramenopiles</taxon>
        <taxon>Oomycota</taxon>
        <taxon>Peronosporomycetes</taxon>
        <taxon>Peronosporales</taxon>
        <taxon>Peronosporaceae</taxon>
        <taxon>Phytophthora</taxon>
    </lineage>
</organism>
<dbReference type="Gene3D" id="3.50.50.100">
    <property type="match status" value="2"/>
</dbReference>
<dbReference type="EMBL" id="JASMQC010000006">
    <property type="protein sequence ID" value="KAK1944557.1"/>
    <property type="molecule type" value="Genomic_DNA"/>
</dbReference>
<dbReference type="GO" id="GO:0005737">
    <property type="term" value="C:cytoplasm"/>
    <property type="evidence" value="ECO:0007669"/>
    <property type="project" value="TreeGrafter"/>
</dbReference>
<evidence type="ECO:0000256" key="1">
    <source>
        <dbReference type="ARBA" id="ARBA00006442"/>
    </source>
</evidence>
<name>A0AAD9LRD8_9STRA</name>
<evidence type="ECO:0000313" key="7">
    <source>
        <dbReference type="Proteomes" id="UP001259832"/>
    </source>
</evidence>
<dbReference type="InterPro" id="IPR023753">
    <property type="entry name" value="FAD/NAD-binding_dom"/>
</dbReference>
<dbReference type="PRINTS" id="PR00368">
    <property type="entry name" value="FADPNR"/>
</dbReference>
<evidence type="ECO:0000256" key="2">
    <source>
        <dbReference type="ARBA" id="ARBA00022630"/>
    </source>
</evidence>
<proteinExistence type="inferred from homology"/>
<dbReference type="PANTHER" id="PTHR43735:SF3">
    <property type="entry name" value="FERROPTOSIS SUPPRESSOR PROTEIN 1"/>
    <property type="match status" value="1"/>
</dbReference>
<comment type="similarity">
    <text evidence="1">Belongs to the FAD-dependent oxidoreductase family.</text>
</comment>
<evidence type="ECO:0000313" key="6">
    <source>
        <dbReference type="EMBL" id="KAK1944557.1"/>
    </source>
</evidence>
<dbReference type="GO" id="GO:0004174">
    <property type="term" value="F:electron-transferring-flavoprotein dehydrogenase activity"/>
    <property type="evidence" value="ECO:0007669"/>
    <property type="project" value="TreeGrafter"/>
</dbReference>
<dbReference type="GO" id="GO:0050660">
    <property type="term" value="F:flavin adenine dinucleotide binding"/>
    <property type="evidence" value="ECO:0007669"/>
    <property type="project" value="TreeGrafter"/>
</dbReference>
<evidence type="ECO:0000256" key="4">
    <source>
        <dbReference type="ARBA" id="ARBA00023002"/>
    </source>
</evidence>
<dbReference type="SUPFAM" id="SSF51905">
    <property type="entry name" value="FAD/NAD(P)-binding domain"/>
    <property type="match status" value="2"/>
</dbReference>
<reference evidence="6" key="1">
    <citation type="submission" date="2023-08" db="EMBL/GenBank/DDBJ databases">
        <title>Reference Genome Resource for the Citrus Pathogen Phytophthora citrophthora.</title>
        <authorList>
            <person name="Moller H."/>
            <person name="Coetzee B."/>
            <person name="Rose L.J."/>
            <person name="Van Niekerk J.M."/>
        </authorList>
    </citation>
    <scope>NUCLEOTIDE SEQUENCE</scope>
    <source>
        <strain evidence="6">STE-U-9442</strain>
    </source>
</reference>
<protein>
    <submittedName>
        <fullName evidence="6">Apoptosis-inducing factor A</fullName>
    </submittedName>
</protein>
<accession>A0AAD9LRD8</accession>
<feature type="domain" description="FAD/NAD(P)-binding" evidence="5">
    <location>
        <begin position="410"/>
        <end position="722"/>
    </location>
</feature>
<keyword evidence="2" id="KW-0285">Flavoprotein</keyword>
<dbReference type="InterPro" id="IPR036188">
    <property type="entry name" value="FAD/NAD-bd_sf"/>
</dbReference>
<dbReference type="PRINTS" id="PR00411">
    <property type="entry name" value="PNDRDTASEI"/>
</dbReference>
<keyword evidence="7" id="KW-1185">Reference proteome</keyword>
<keyword evidence="3" id="KW-0274">FAD</keyword>
<dbReference type="Proteomes" id="UP001259832">
    <property type="component" value="Unassembled WGS sequence"/>
</dbReference>
<evidence type="ECO:0000256" key="3">
    <source>
        <dbReference type="ARBA" id="ARBA00022827"/>
    </source>
</evidence>
<gene>
    <name evidence="6" type="ORF">P3T76_004469</name>
</gene>